<accession>A0ABV0BWK7</accession>
<evidence type="ECO:0000259" key="11">
    <source>
        <dbReference type="Pfam" id="PF00593"/>
    </source>
</evidence>
<keyword evidence="7 10" id="KW-0472">Membrane</keyword>
<dbReference type="Pfam" id="PF13715">
    <property type="entry name" value="CarbopepD_reg_2"/>
    <property type="match status" value="1"/>
</dbReference>
<evidence type="ECO:0000313" key="13">
    <source>
        <dbReference type="EMBL" id="MEN5379161.1"/>
    </source>
</evidence>
<dbReference type="Gene3D" id="2.170.130.10">
    <property type="entry name" value="TonB-dependent receptor, plug domain"/>
    <property type="match status" value="1"/>
</dbReference>
<keyword evidence="2" id="KW-0813">Transport</keyword>
<dbReference type="InterPro" id="IPR000531">
    <property type="entry name" value="Beta-barrel_TonB"/>
</dbReference>
<evidence type="ECO:0000256" key="5">
    <source>
        <dbReference type="ARBA" id="ARBA00022729"/>
    </source>
</evidence>
<evidence type="ECO:0000256" key="1">
    <source>
        <dbReference type="ARBA" id="ARBA00004571"/>
    </source>
</evidence>
<name>A0ABV0BWK7_9SPHI</name>
<dbReference type="Gene3D" id="2.60.40.1120">
    <property type="entry name" value="Carboxypeptidase-like, regulatory domain"/>
    <property type="match status" value="1"/>
</dbReference>
<evidence type="ECO:0000256" key="2">
    <source>
        <dbReference type="ARBA" id="ARBA00022448"/>
    </source>
</evidence>
<keyword evidence="6 10" id="KW-0798">TonB box</keyword>
<evidence type="ECO:0000256" key="8">
    <source>
        <dbReference type="ARBA" id="ARBA00023170"/>
    </source>
</evidence>
<evidence type="ECO:0000256" key="10">
    <source>
        <dbReference type="RuleBase" id="RU003357"/>
    </source>
</evidence>
<feature type="domain" description="TonB-dependent receptor-like beta-barrel" evidence="11">
    <location>
        <begin position="320"/>
        <end position="890"/>
    </location>
</feature>
<dbReference type="Pfam" id="PF07715">
    <property type="entry name" value="Plug"/>
    <property type="match status" value="1"/>
</dbReference>
<dbReference type="SUPFAM" id="SSF49464">
    <property type="entry name" value="Carboxypeptidase regulatory domain-like"/>
    <property type="match status" value="1"/>
</dbReference>
<evidence type="ECO:0000256" key="3">
    <source>
        <dbReference type="ARBA" id="ARBA00022452"/>
    </source>
</evidence>
<dbReference type="PANTHER" id="PTHR30069">
    <property type="entry name" value="TONB-DEPENDENT OUTER MEMBRANE RECEPTOR"/>
    <property type="match status" value="1"/>
</dbReference>
<dbReference type="Pfam" id="PF00593">
    <property type="entry name" value="TonB_dep_Rec_b-barrel"/>
    <property type="match status" value="1"/>
</dbReference>
<gene>
    <name evidence="13" type="ORF">ABE541_17995</name>
</gene>
<dbReference type="RefSeq" id="WP_346581942.1">
    <property type="nucleotide sequence ID" value="NZ_JBDJNQ010000009.1"/>
</dbReference>
<dbReference type="PANTHER" id="PTHR30069:SF29">
    <property type="entry name" value="HEMOGLOBIN AND HEMOGLOBIN-HAPTOGLOBIN-BINDING PROTEIN 1-RELATED"/>
    <property type="match status" value="1"/>
</dbReference>
<dbReference type="Proteomes" id="UP001409291">
    <property type="component" value="Unassembled WGS sequence"/>
</dbReference>
<evidence type="ECO:0000313" key="14">
    <source>
        <dbReference type="Proteomes" id="UP001409291"/>
    </source>
</evidence>
<keyword evidence="4" id="KW-0812">Transmembrane</keyword>
<evidence type="ECO:0000256" key="4">
    <source>
        <dbReference type="ARBA" id="ARBA00022692"/>
    </source>
</evidence>
<dbReference type="EMBL" id="JBDJNQ010000009">
    <property type="protein sequence ID" value="MEN5379161.1"/>
    <property type="molecule type" value="Genomic_DNA"/>
</dbReference>
<protein>
    <submittedName>
        <fullName evidence="13">TonB-dependent receptor</fullName>
    </submittedName>
</protein>
<dbReference type="InterPro" id="IPR012910">
    <property type="entry name" value="Plug_dom"/>
</dbReference>
<evidence type="ECO:0000259" key="12">
    <source>
        <dbReference type="Pfam" id="PF07715"/>
    </source>
</evidence>
<evidence type="ECO:0000256" key="7">
    <source>
        <dbReference type="ARBA" id="ARBA00023136"/>
    </source>
</evidence>
<comment type="similarity">
    <text evidence="10">Belongs to the TonB-dependent receptor family.</text>
</comment>
<organism evidence="13 14">
    <name type="scientific">Sphingobacterium kitahiroshimense</name>
    <dbReference type="NCBI Taxonomy" id="470446"/>
    <lineage>
        <taxon>Bacteria</taxon>
        <taxon>Pseudomonadati</taxon>
        <taxon>Bacteroidota</taxon>
        <taxon>Sphingobacteriia</taxon>
        <taxon>Sphingobacteriales</taxon>
        <taxon>Sphingobacteriaceae</taxon>
        <taxon>Sphingobacterium</taxon>
    </lineage>
</organism>
<keyword evidence="5" id="KW-0732">Signal</keyword>
<sequence length="923" mass="103677">MRKPILFFALLSLQTTFIDDSMAQQSASIETKLSPQQQNLTGTVRRNSNKDPLVGATVQILELGLYSKTDESGKFSFSKIPKGTYTVVVQYLGMLEEQQKISFPTSELQFLLTENSITLKDVVVVGKEQRRDGATSTVISRKAIEHMQATHLGEILQLLPGAIVSNPSFTNPNKTSIRQYSGDAASPGDNMSSMGTSVIVNGAPQSNNANLQSMNTVTSGVLAGFSTSSGMGTDMRQLSADNIESVEVIRGIPSVEYGDLTSGAILVSTKAGVEPLQVKARLNPKLTQFWAGQGFSLGKNKGNLFVDLDFTKAYDNQITAYSAYERMTGSMQYTNTFGKERPLYSNTTFSFGMNLDDNKVDPDYQVEQIINKAQNYAYQFSTNGKWKLNKQFARNLNYTLSGNYSLQKGYQQRLNTLSVSANSMATENITQQVPYLPATFLNQLWIEGKPLNIFAKLSDDFYLKTGEGTHRFLLGADYRLDANFGSGRTVDPNNPYRTADPLGFRPRSYKDIPSLNQFGVYLEDRYSMQIFDRDLHVQAGVRWDQIQPFGSFSQSVLAPRINASYEFIKDFTIRGGYGMTAKSPTLLYLYPDRAYYDAFSLNHYKENPVEAMAIISTRVFDTANPDLKIAKATKKELGLDYTRGKKRFSVTGYHEETKNGYEMNTNLNSVKFFSIPTYSVLESPVGQPPVLSTEVGESVIVSTFNAPSNDRNILNKGIEFDFDFGRFDNIRTSFVLNGAYLSTKLTTANPYILLQNAPNMPLKRIGVFEARGMQQERFVTTLRAIHNIPEFRFIITATAQTIWKDKHQYLNYSSIPVGYIPVGAAGSSPQITYFTETERQSITEADRDIYLSLNDGYFKAESWKPLWLFNLKMTKEFANNMGFSFYANNVFNHRPLQASTRYPQEYSKRNISMFYGTEITIKF</sequence>
<evidence type="ECO:0000256" key="9">
    <source>
        <dbReference type="ARBA" id="ARBA00023237"/>
    </source>
</evidence>
<comment type="subcellular location">
    <subcellularLocation>
        <location evidence="1">Cell outer membrane</location>
        <topology evidence="1">Multi-pass membrane protein</topology>
    </subcellularLocation>
</comment>
<dbReference type="SUPFAM" id="SSF56935">
    <property type="entry name" value="Porins"/>
    <property type="match status" value="1"/>
</dbReference>
<dbReference type="InterPro" id="IPR039426">
    <property type="entry name" value="TonB-dep_rcpt-like"/>
</dbReference>
<reference evidence="13 14" key="1">
    <citation type="submission" date="2024-04" db="EMBL/GenBank/DDBJ databases">
        <title>WGS of bacteria from Torrens River.</title>
        <authorList>
            <person name="Wyrsch E.R."/>
            <person name="Drigo B."/>
        </authorList>
    </citation>
    <scope>NUCLEOTIDE SEQUENCE [LARGE SCALE GENOMIC DNA]</scope>
    <source>
        <strain evidence="13 14">TWI391</strain>
    </source>
</reference>
<evidence type="ECO:0000256" key="6">
    <source>
        <dbReference type="ARBA" id="ARBA00023077"/>
    </source>
</evidence>
<comment type="caution">
    <text evidence="13">The sequence shown here is derived from an EMBL/GenBank/DDBJ whole genome shotgun (WGS) entry which is preliminary data.</text>
</comment>
<dbReference type="InterPro" id="IPR008969">
    <property type="entry name" value="CarboxyPept-like_regulatory"/>
</dbReference>
<feature type="domain" description="TonB-dependent receptor plug" evidence="12">
    <location>
        <begin position="133"/>
        <end position="263"/>
    </location>
</feature>
<keyword evidence="3" id="KW-1134">Transmembrane beta strand</keyword>
<keyword evidence="14" id="KW-1185">Reference proteome</keyword>
<dbReference type="InterPro" id="IPR037066">
    <property type="entry name" value="Plug_dom_sf"/>
</dbReference>
<dbReference type="Gene3D" id="2.40.170.20">
    <property type="entry name" value="TonB-dependent receptor, beta-barrel domain"/>
    <property type="match status" value="1"/>
</dbReference>
<keyword evidence="9" id="KW-0998">Cell outer membrane</keyword>
<proteinExistence type="inferred from homology"/>
<keyword evidence="8 13" id="KW-0675">Receptor</keyword>
<dbReference type="InterPro" id="IPR036942">
    <property type="entry name" value="Beta-barrel_TonB_sf"/>
</dbReference>